<keyword evidence="2" id="KW-0732">Signal</keyword>
<dbReference type="Pfam" id="PF18961">
    <property type="entry name" value="DUF5703_N"/>
    <property type="match status" value="1"/>
</dbReference>
<feature type="signal peptide" evidence="2">
    <location>
        <begin position="1"/>
        <end position="18"/>
    </location>
</feature>
<dbReference type="Gene3D" id="1.50.10.10">
    <property type="match status" value="1"/>
</dbReference>
<evidence type="ECO:0000256" key="1">
    <source>
        <dbReference type="SAM" id="MobiDB-lite"/>
    </source>
</evidence>
<organism evidence="4 5">
    <name type="scientific">Xylanibacter caecicola</name>
    <dbReference type="NCBI Taxonomy" id="2736294"/>
    <lineage>
        <taxon>Bacteria</taxon>
        <taxon>Pseudomonadati</taxon>
        <taxon>Bacteroidota</taxon>
        <taxon>Bacteroidia</taxon>
        <taxon>Bacteroidales</taxon>
        <taxon>Prevotellaceae</taxon>
        <taxon>Xylanibacter</taxon>
    </lineage>
</organism>
<dbReference type="InterPro" id="IPR043757">
    <property type="entry name" value="DUF5703_N"/>
</dbReference>
<dbReference type="InterPro" id="IPR012341">
    <property type="entry name" value="6hp_glycosidase-like_sf"/>
</dbReference>
<feature type="region of interest" description="Disordered" evidence="1">
    <location>
        <begin position="543"/>
        <end position="564"/>
    </location>
</feature>
<reference evidence="4 5" key="1">
    <citation type="submission" date="2020-05" db="EMBL/GenBank/DDBJ databases">
        <title>Distinct polysaccharide utilization as determinants for interspecies competition between intestinal Prevotella spp.</title>
        <authorList>
            <person name="Galvez E.J.C."/>
            <person name="Iljazovic A."/>
            <person name="Strowig T."/>
        </authorList>
    </citation>
    <scope>NUCLEOTIDE SEQUENCE [LARGE SCALE GENOMIC DNA]</scope>
    <source>
        <strain evidence="4 5">PCHR</strain>
    </source>
</reference>
<dbReference type="InterPro" id="IPR013780">
    <property type="entry name" value="Glyco_hydro_b"/>
</dbReference>
<dbReference type="RefSeq" id="WP_172343864.1">
    <property type="nucleotide sequence ID" value="NZ_CASYYZ010000008.1"/>
</dbReference>
<sequence length="756" mass="86617">MKNRILLILLCISAYSFAGNYITEDYIWTSPSKNSSESMPCGGNSIGMNVWVENGDVMFYTSRSGMFDENNTLLKAGRFRLHLSTNPFADGRKDFRQILKLDDGAVYIKSSDTEIRLWADVFSPVIFMEINSSQKTDATLSYESWRYKDRPVTKAECQQCSYKWVLPKDCKTYKDTIEPQKNMLTFFHKNKEETVFDFTVSRERLDSIKDRLYNPIGGLKFGGIMYAPGFQYTDTSDGIYASTDYRAWNYRATGIKKSTVTIDLDIDRKDKIPTAKESRRRSGKWWHEYWQRSYIKAEGEAKNIVRNYELFRYMLGCNAYGEWPSKFNGGLFTFDPVYVDSKCPFTPDYRKWGGGTMTAQNQRLVYWPMLKSGDTDMMKAQFDTYLRLLPTAVERTKYYWGHDGASFCEQLENFGLPNPAEYGKHKDGDDYGMERNAWLEYQWDTALEFCSMILQAHSYTGMDICRYEPLIEQCLKFFDEHYRYLAKKRGVKEVDGDGKLILFPSSGCETYKQAYNPSSVIAALQTVNRQAGEYFSKKYATVSPTDSSSVSAPNTSSTTPNPSSANHNSSFFILHSSLKTSLPDIPLRTIGNDTCIAPAVVWARIQNVESPQLYPVFPWRIYGMGRPGLETARNTYLKDPHVIKMRSATGWKQDNIWAACLGLTDEAKHLIEEKLADGPYRFPAFWDPGYDWAPDCNKGGASMIGLQEMLLQETEDGNIMLFPAWPKEWNASFRLHATGGRTVEAEIKNGKITRKQ</sequence>
<accession>A0ABX2AYR0</accession>
<gene>
    <name evidence="4" type="ORF">HPS54_02340</name>
</gene>
<dbReference type="Gene3D" id="2.60.40.1180">
    <property type="entry name" value="Golgi alpha-mannosidase II"/>
    <property type="match status" value="1"/>
</dbReference>
<evidence type="ECO:0000259" key="3">
    <source>
        <dbReference type="Pfam" id="PF18961"/>
    </source>
</evidence>
<evidence type="ECO:0000313" key="4">
    <source>
        <dbReference type="EMBL" id="NPE24369.1"/>
    </source>
</evidence>
<dbReference type="SUPFAM" id="SSF48208">
    <property type="entry name" value="Six-hairpin glycosidases"/>
    <property type="match status" value="2"/>
</dbReference>
<feature type="chain" id="PRO_5045736007" description="DUF5703 domain-containing protein" evidence="2">
    <location>
        <begin position="19"/>
        <end position="756"/>
    </location>
</feature>
<dbReference type="InterPro" id="IPR008928">
    <property type="entry name" value="6-hairpin_glycosidase_sf"/>
</dbReference>
<comment type="caution">
    <text evidence="4">The sequence shown here is derived from an EMBL/GenBank/DDBJ whole genome shotgun (WGS) entry which is preliminary data.</text>
</comment>
<proteinExistence type="predicted"/>
<dbReference type="EMBL" id="JABKKJ010000002">
    <property type="protein sequence ID" value="NPE24369.1"/>
    <property type="molecule type" value="Genomic_DNA"/>
</dbReference>
<feature type="compositionally biased region" description="Low complexity" evidence="1">
    <location>
        <begin position="547"/>
        <end position="564"/>
    </location>
</feature>
<protein>
    <recommendedName>
        <fullName evidence="3">DUF5703 domain-containing protein</fullName>
    </recommendedName>
</protein>
<dbReference type="Proteomes" id="UP000820977">
    <property type="component" value="Unassembled WGS sequence"/>
</dbReference>
<keyword evidence="5" id="KW-1185">Reference proteome</keyword>
<evidence type="ECO:0000313" key="5">
    <source>
        <dbReference type="Proteomes" id="UP000820977"/>
    </source>
</evidence>
<feature type="domain" description="DUF5703" evidence="3">
    <location>
        <begin position="27"/>
        <end position="295"/>
    </location>
</feature>
<evidence type="ECO:0000256" key="2">
    <source>
        <dbReference type="SAM" id="SignalP"/>
    </source>
</evidence>
<name>A0ABX2AYR0_9BACT</name>